<dbReference type="eggNOG" id="ENOG502SIXQ">
    <property type="taxonomic scope" value="Eukaryota"/>
</dbReference>
<feature type="domain" description="Xylanolytic transcriptional activator regulatory" evidence="7">
    <location>
        <begin position="114"/>
        <end position="197"/>
    </location>
</feature>
<dbReference type="InterPro" id="IPR007219">
    <property type="entry name" value="XnlR_reg_dom"/>
</dbReference>
<dbReference type="AlphaFoldDB" id="W9Z376"/>
<dbReference type="InterPro" id="IPR050815">
    <property type="entry name" value="TF_fung"/>
</dbReference>
<dbReference type="GO" id="GO:0006351">
    <property type="term" value="P:DNA-templated transcription"/>
    <property type="evidence" value="ECO:0007669"/>
    <property type="project" value="InterPro"/>
</dbReference>
<gene>
    <name evidence="8" type="ORF">A1O3_02013</name>
</gene>
<evidence type="ECO:0000313" key="8">
    <source>
        <dbReference type="EMBL" id="EXJ88949.1"/>
    </source>
</evidence>
<dbReference type="GO" id="GO:0000981">
    <property type="term" value="F:DNA-binding transcription factor activity, RNA polymerase II-specific"/>
    <property type="evidence" value="ECO:0007669"/>
    <property type="project" value="InterPro"/>
</dbReference>
<feature type="compositionally biased region" description="Low complexity" evidence="6">
    <location>
        <begin position="48"/>
        <end position="57"/>
    </location>
</feature>
<dbReference type="PANTHER" id="PTHR47338">
    <property type="entry name" value="ZN(II)2CYS6 TRANSCRIPTION FACTOR (EUROFUNG)-RELATED"/>
    <property type="match status" value="1"/>
</dbReference>
<dbReference type="SMART" id="SM00906">
    <property type="entry name" value="Fungal_trans"/>
    <property type="match status" value="1"/>
</dbReference>
<dbReference type="PANTHER" id="PTHR47338:SF10">
    <property type="entry name" value="TRANSCRIPTION FACTOR DOMAIN-CONTAINING PROTEIN-RELATED"/>
    <property type="match status" value="1"/>
</dbReference>
<dbReference type="GO" id="GO:0005634">
    <property type="term" value="C:nucleus"/>
    <property type="evidence" value="ECO:0007669"/>
    <property type="project" value="UniProtKB-SubCell"/>
</dbReference>
<dbReference type="RefSeq" id="XP_007730346.1">
    <property type="nucleotide sequence ID" value="XM_007732156.1"/>
</dbReference>
<dbReference type="HOGENOM" id="CLU_007531_2_1_1"/>
<name>W9Z376_9EURO</name>
<evidence type="ECO:0000256" key="3">
    <source>
        <dbReference type="ARBA" id="ARBA00023015"/>
    </source>
</evidence>
<keyword evidence="2" id="KW-0479">Metal-binding</keyword>
<evidence type="ECO:0000256" key="6">
    <source>
        <dbReference type="SAM" id="MobiDB-lite"/>
    </source>
</evidence>
<sequence>MSLFHQPSFQDKISSIEDPKHLIALFAAMFSISSRFAPRRNTMQGLNTSTSTSPSPSALDGSNLPSHKEFHVLSLKYINEAMDACSNSPPPLCLVQAMTLAGFYSLVNGVYGQAWRLVGAAVRVAYELRLHLIDHEGLNKAPSSDNELTAWSFSEERRRCWWALWEMDIFASTIKRAPTAIDWKMNETYLPVSDDLWFANKYQASCLLRGEPEERWRHLKQSGNEGSFAWAILLAALMRDAQILCHDNLQGKFANLDPKSDVPKLVQYFSNSYTRQAAEEISERLSSLVRAYQAIREELPAALEHGGEPLNFDLVAGEDPLAARRASAGKYIVGMMKASASFMIYQNHVVADMIEGLIPLPLFSSPEVPTQSSDQSTVMGDDPTTRVGLENFLEASDTVLRLLTSCPGDHVRYVSPYYASTVWIAATLQSFKRIFRWNEAPMLTESKYATLRQTYMRFAEFWGTPLTLLQNLDSLEARLEARQKEMEMSGPEPVTNPTGGAHALGMDMLGGGGGGGEGLGAVEAIRQPQPPGLLQSASVPYEASQFSGAVDAPSALRSPDESLEWSSAMGGEVDPSTDDSAFTGDWSGPFPDDLFVDNFAWYSSDIMAALCHGYAG</sequence>
<reference evidence="8 9" key="1">
    <citation type="submission" date="2013-03" db="EMBL/GenBank/DDBJ databases">
        <title>The Genome Sequence of Capronia epimyces CBS 606.96.</title>
        <authorList>
            <consortium name="The Broad Institute Genomics Platform"/>
            <person name="Cuomo C."/>
            <person name="de Hoog S."/>
            <person name="Gorbushina A."/>
            <person name="Walker B."/>
            <person name="Young S.K."/>
            <person name="Zeng Q."/>
            <person name="Gargeya S."/>
            <person name="Fitzgerald M."/>
            <person name="Haas B."/>
            <person name="Abouelleil A."/>
            <person name="Allen A.W."/>
            <person name="Alvarado L."/>
            <person name="Arachchi H.M."/>
            <person name="Berlin A.M."/>
            <person name="Chapman S.B."/>
            <person name="Gainer-Dewar J."/>
            <person name="Goldberg J."/>
            <person name="Griggs A."/>
            <person name="Gujja S."/>
            <person name="Hansen M."/>
            <person name="Howarth C."/>
            <person name="Imamovic A."/>
            <person name="Ireland A."/>
            <person name="Larimer J."/>
            <person name="McCowan C."/>
            <person name="Murphy C."/>
            <person name="Pearson M."/>
            <person name="Poon T.W."/>
            <person name="Priest M."/>
            <person name="Roberts A."/>
            <person name="Saif S."/>
            <person name="Shea T."/>
            <person name="Sisk P."/>
            <person name="Sykes S."/>
            <person name="Wortman J."/>
            <person name="Nusbaum C."/>
            <person name="Birren B."/>
        </authorList>
    </citation>
    <scope>NUCLEOTIDE SEQUENCE [LARGE SCALE GENOMIC DNA]</scope>
    <source>
        <strain evidence="8 9">CBS 606.96</strain>
    </source>
</reference>
<dbReference type="Proteomes" id="UP000019478">
    <property type="component" value="Unassembled WGS sequence"/>
</dbReference>
<accession>W9Z376</accession>
<keyword evidence="9" id="KW-1185">Reference proteome</keyword>
<evidence type="ECO:0000256" key="1">
    <source>
        <dbReference type="ARBA" id="ARBA00004123"/>
    </source>
</evidence>
<organism evidence="8 9">
    <name type="scientific">Capronia epimyces CBS 606.96</name>
    <dbReference type="NCBI Taxonomy" id="1182542"/>
    <lineage>
        <taxon>Eukaryota</taxon>
        <taxon>Fungi</taxon>
        <taxon>Dikarya</taxon>
        <taxon>Ascomycota</taxon>
        <taxon>Pezizomycotina</taxon>
        <taxon>Eurotiomycetes</taxon>
        <taxon>Chaetothyriomycetidae</taxon>
        <taxon>Chaetothyriales</taxon>
        <taxon>Herpotrichiellaceae</taxon>
        <taxon>Capronia</taxon>
    </lineage>
</organism>
<dbReference type="GO" id="GO:0003677">
    <property type="term" value="F:DNA binding"/>
    <property type="evidence" value="ECO:0007669"/>
    <property type="project" value="InterPro"/>
</dbReference>
<dbReference type="GO" id="GO:0008270">
    <property type="term" value="F:zinc ion binding"/>
    <property type="evidence" value="ECO:0007669"/>
    <property type="project" value="InterPro"/>
</dbReference>
<keyword evidence="4" id="KW-0804">Transcription</keyword>
<dbReference type="OrthoDB" id="3862662at2759"/>
<comment type="caution">
    <text evidence="8">The sequence shown here is derived from an EMBL/GenBank/DDBJ whole genome shotgun (WGS) entry which is preliminary data.</text>
</comment>
<evidence type="ECO:0000256" key="2">
    <source>
        <dbReference type="ARBA" id="ARBA00022723"/>
    </source>
</evidence>
<dbReference type="GeneID" id="19166146"/>
<feature type="region of interest" description="Disordered" evidence="6">
    <location>
        <begin position="43"/>
        <end position="63"/>
    </location>
</feature>
<keyword evidence="3" id="KW-0805">Transcription regulation</keyword>
<evidence type="ECO:0000259" key="7">
    <source>
        <dbReference type="SMART" id="SM00906"/>
    </source>
</evidence>
<comment type="subcellular location">
    <subcellularLocation>
        <location evidence="1">Nucleus</location>
    </subcellularLocation>
</comment>
<proteinExistence type="predicted"/>
<evidence type="ECO:0000313" key="9">
    <source>
        <dbReference type="Proteomes" id="UP000019478"/>
    </source>
</evidence>
<evidence type="ECO:0000256" key="5">
    <source>
        <dbReference type="ARBA" id="ARBA00023242"/>
    </source>
</evidence>
<dbReference type="CDD" id="cd12148">
    <property type="entry name" value="fungal_TF_MHR"/>
    <property type="match status" value="1"/>
</dbReference>
<dbReference type="Pfam" id="PF04082">
    <property type="entry name" value="Fungal_trans"/>
    <property type="match status" value="1"/>
</dbReference>
<evidence type="ECO:0000256" key="4">
    <source>
        <dbReference type="ARBA" id="ARBA00023163"/>
    </source>
</evidence>
<keyword evidence="5" id="KW-0539">Nucleus</keyword>
<feature type="region of interest" description="Disordered" evidence="6">
    <location>
        <begin position="551"/>
        <end position="578"/>
    </location>
</feature>
<dbReference type="EMBL" id="AMGY01000002">
    <property type="protein sequence ID" value="EXJ88949.1"/>
    <property type="molecule type" value="Genomic_DNA"/>
</dbReference>
<dbReference type="STRING" id="1182542.W9Z376"/>
<protein>
    <recommendedName>
        <fullName evidence="7">Xylanolytic transcriptional activator regulatory domain-containing protein</fullName>
    </recommendedName>
</protein>